<feature type="transmembrane region" description="Helical" evidence="11">
    <location>
        <begin position="101"/>
        <end position="123"/>
    </location>
</feature>
<dbReference type="InterPro" id="IPR000276">
    <property type="entry name" value="GPCR_Rhodpsn"/>
</dbReference>
<evidence type="ECO:0000256" key="2">
    <source>
        <dbReference type="ARBA" id="ARBA00022475"/>
    </source>
</evidence>
<dbReference type="EMBL" id="JADDUC020000031">
    <property type="protein sequence ID" value="KAI1230251.1"/>
    <property type="molecule type" value="Genomic_DNA"/>
</dbReference>
<dbReference type="GO" id="GO:0004984">
    <property type="term" value="F:olfactory receptor activity"/>
    <property type="evidence" value="ECO:0007669"/>
    <property type="project" value="InterPro"/>
</dbReference>
<accession>A0A835NJD1</accession>
<dbReference type="InterPro" id="IPR017452">
    <property type="entry name" value="GPCR_Rhodpsn_7TM"/>
</dbReference>
<dbReference type="InterPro" id="IPR050516">
    <property type="entry name" value="Olfactory_GPCR"/>
</dbReference>
<feature type="transmembrane region" description="Helical" evidence="11">
    <location>
        <begin position="862"/>
        <end position="888"/>
    </location>
</feature>
<dbReference type="CDD" id="cd05242">
    <property type="entry name" value="SDR_a8"/>
    <property type="match status" value="1"/>
</dbReference>
<keyword evidence="5" id="KW-0552">Olfaction</keyword>
<feature type="transmembrane region" description="Helical" evidence="11">
    <location>
        <begin position="213"/>
        <end position="238"/>
    </location>
</feature>
<dbReference type="FunFam" id="1.20.1070.10:FF:000007">
    <property type="entry name" value="Olfactory receptor"/>
    <property type="match status" value="1"/>
</dbReference>
<feature type="domain" description="G-protein coupled receptors family 1 profile" evidence="12">
    <location>
        <begin position="200"/>
        <end position="475"/>
    </location>
</feature>
<keyword evidence="3" id="KW-0716">Sensory transduction</keyword>
<dbReference type="InterPro" id="IPR010099">
    <property type="entry name" value="SDR39U1"/>
</dbReference>
<feature type="domain" description="G-protein coupled receptors family 1 profile" evidence="12">
    <location>
        <begin position="2"/>
        <end position="199"/>
    </location>
</feature>
<keyword evidence="2" id="KW-1003">Cell membrane</keyword>
<dbReference type="Pfam" id="PF13853">
    <property type="entry name" value="7tm_4"/>
    <property type="match status" value="2"/>
</dbReference>
<dbReference type="PANTHER" id="PTHR26452">
    <property type="entry name" value="OLFACTORY RECEPTOR"/>
    <property type="match status" value="1"/>
</dbReference>
<keyword evidence="15" id="KW-1185">Reference proteome</keyword>
<feature type="transmembrane region" description="Helical" evidence="11">
    <location>
        <begin position="364"/>
        <end position="387"/>
    </location>
</feature>
<evidence type="ECO:0000256" key="8">
    <source>
        <dbReference type="ARBA" id="ARBA00023136"/>
    </source>
</evidence>
<protein>
    <submittedName>
        <fullName evidence="13">Epimerase family protein SDR39U1</fullName>
    </submittedName>
</protein>
<keyword evidence="10" id="KW-0807">Transducer</keyword>
<dbReference type="EMBL" id="JADDUC010000186">
    <property type="protein sequence ID" value="KAG0116066.1"/>
    <property type="molecule type" value="Genomic_DNA"/>
</dbReference>
<dbReference type="Pfam" id="PF00001">
    <property type="entry name" value="7tm_1"/>
    <property type="match status" value="2"/>
</dbReference>
<evidence type="ECO:0000259" key="12">
    <source>
        <dbReference type="PROSITE" id="PS50262"/>
    </source>
</evidence>
<dbReference type="FunFam" id="1.20.1070.10:FF:000001">
    <property type="entry name" value="Olfactory receptor"/>
    <property type="match status" value="1"/>
</dbReference>
<feature type="transmembrane region" description="Helical" evidence="11">
    <location>
        <begin position="21"/>
        <end position="43"/>
    </location>
</feature>
<evidence type="ECO:0000256" key="11">
    <source>
        <dbReference type="SAM" id="Phobius"/>
    </source>
</evidence>
<feature type="domain" description="G-protein coupled receptors family 1 profile" evidence="12">
    <location>
        <begin position="878"/>
        <end position="1124"/>
    </location>
</feature>
<evidence type="ECO:0000256" key="6">
    <source>
        <dbReference type="ARBA" id="ARBA00022989"/>
    </source>
</evidence>
<dbReference type="PRINTS" id="PR00245">
    <property type="entry name" value="OLFACTORYR"/>
</dbReference>
<dbReference type="NCBIfam" id="TIGR01777">
    <property type="entry name" value="yfcH"/>
    <property type="match status" value="1"/>
</dbReference>
<dbReference type="FunFam" id="1.20.1070.10:FF:000410">
    <property type="entry name" value="Olfactory receptor 1348"/>
    <property type="match status" value="1"/>
</dbReference>
<dbReference type="Proteomes" id="UP000618051">
    <property type="component" value="Unassembled WGS sequence"/>
</dbReference>
<evidence type="ECO:0000313" key="14">
    <source>
        <dbReference type="EMBL" id="KAI1230251.1"/>
    </source>
</evidence>
<keyword evidence="6 11" id="KW-1133">Transmembrane helix</keyword>
<evidence type="ECO:0000256" key="1">
    <source>
        <dbReference type="ARBA" id="ARBA00004651"/>
    </source>
</evidence>
<name>A0A835NJD1_9PASS</name>
<dbReference type="CDD" id="cd15936">
    <property type="entry name" value="7tmA_OR4D-like"/>
    <property type="match status" value="1"/>
</dbReference>
<feature type="transmembrane region" description="Helical" evidence="11">
    <location>
        <begin position="399"/>
        <end position="416"/>
    </location>
</feature>
<dbReference type="Pfam" id="PF01370">
    <property type="entry name" value="Epimerase"/>
    <property type="match status" value="1"/>
</dbReference>
<dbReference type="InterPro" id="IPR036291">
    <property type="entry name" value="NAD(P)-bd_dom_sf"/>
</dbReference>
<feature type="transmembrane region" description="Helical" evidence="11">
    <location>
        <begin position="250"/>
        <end position="271"/>
    </location>
</feature>
<evidence type="ECO:0000256" key="4">
    <source>
        <dbReference type="ARBA" id="ARBA00022692"/>
    </source>
</evidence>
<evidence type="ECO:0000256" key="9">
    <source>
        <dbReference type="ARBA" id="ARBA00023170"/>
    </source>
</evidence>
<gene>
    <name evidence="14" type="ORF">IHE44_0010216</name>
    <name evidence="13" type="ORF">IHE44_004641</name>
</gene>
<dbReference type="InterPro" id="IPR001509">
    <property type="entry name" value="Epimerase_deHydtase"/>
</dbReference>
<evidence type="ECO:0000256" key="10">
    <source>
        <dbReference type="ARBA" id="ARBA00023224"/>
    </source>
</evidence>
<comment type="caution">
    <text evidence="13">The sequence shown here is derived from an EMBL/GenBank/DDBJ whole genome shotgun (WGS) entry which is preliminary data.</text>
</comment>
<evidence type="ECO:0000256" key="5">
    <source>
        <dbReference type="ARBA" id="ARBA00022725"/>
    </source>
</evidence>
<dbReference type="OrthoDB" id="6130476at2759"/>
<reference evidence="14 15" key="2">
    <citation type="journal article" date="2021" name="J. Hered.">
        <title>Feather Gene Expression Elucidates the Developmental Basis of Plumage Iridescence in African Starlings.</title>
        <authorList>
            <person name="Rubenstein D.R."/>
            <person name="Corvelo A."/>
            <person name="MacManes M.D."/>
            <person name="Maia R."/>
            <person name="Narzisi G."/>
            <person name="Rousaki A."/>
            <person name="Vandenabeele P."/>
            <person name="Shawkey M.D."/>
            <person name="Solomon J."/>
        </authorList>
    </citation>
    <scope>NUCLEOTIDE SEQUENCE [LARGE SCALE GENOMIC DNA]</scope>
    <source>
        <strain evidence="14">SS15</strain>
    </source>
</reference>
<evidence type="ECO:0000313" key="13">
    <source>
        <dbReference type="EMBL" id="KAG0116066.1"/>
    </source>
</evidence>
<feature type="transmembrane region" description="Helical" evidence="11">
    <location>
        <begin position="1043"/>
        <end position="1062"/>
    </location>
</feature>
<feature type="transmembrane region" description="Helical" evidence="11">
    <location>
        <begin position="978"/>
        <end position="1001"/>
    </location>
</feature>
<feature type="transmembrane region" description="Helical" evidence="11">
    <location>
        <begin position="1107"/>
        <end position="1126"/>
    </location>
</feature>
<keyword evidence="9" id="KW-0675">Receptor</keyword>
<dbReference type="SUPFAM" id="SSF81321">
    <property type="entry name" value="Family A G protein-coupled receptor-like"/>
    <property type="match status" value="5"/>
</dbReference>
<proteinExistence type="predicted"/>
<reference evidence="14" key="3">
    <citation type="submission" date="2022-01" db="EMBL/GenBank/DDBJ databases">
        <authorList>
            <person name="Rubenstein D.R."/>
        </authorList>
    </citation>
    <scope>NUCLEOTIDE SEQUENCE</scope>
    <source>
        <strain evidence="14">SS15</strain>
        <tissue evidence="14">Liver</tissue>
    </source>
</reference>
<dbReference type="Gene3D" id="1.20.1070.10">
    <property type="entry name" value="Rhodopsin 7-helix transmembrane proteins"/>
    <property type="match status" value="4"/>
</dbReference>
<dbReference type="SUPFAM" id="SSF51735">
    <property type="entry name" value="NAD(P)-binding Rossmann-fold domains"/>
    <property type="match status" value="1"/>
</dbReference>
<dbReference type="FunFam" id="1.20.1070.10:FF:000008">
    <property type="entry name" value="Olfactory receptor"/>
    <property type="match status" value="1"/>
</dbReference>
<feature type="transmembrane region" description="Helical" evidence="11">
    <location>
        <begin position="292"/>
        <end position="313"/>
    </location>
</feature>
<keyword evidence="7" id="KW-0297">G-protein coupled receptor</keyword>
<dbReference type="GO" id="GO:0005886">
    <property type="term" value="C:plasma membrane"/>
    <property type="evidence" value="ECO:0007669"/>
    <property type="project" value="UniProtKB-SubCell"/>
</dbReference>
<dbReference type="PROSITE" id="PS50262">
    <property type="entry name" value="G_PROTEIN_RECEP_F1_2"/>
    <property type="match status" value="3"/>
</dbReference>
<dbReference type="GO" id="GO:0004930">
    <property type="term" value="F:G protein-coupled receptor activity"/>
    <property type="evidence" value="ECO:0007669"/>
    <property type="project" value="UniProtKB-KW"/>
</dbReference>
<organism evidence="13">
    <name type="scientific">Lamprotornis superbus</name>
    <dbReference type="NCBI Taxonomy" id="245042"/>
    <lineage>
        <taxon>Eukaryota</taxon>
        <taxon>Metazoa</taxon>
        <taxon>Chordata</taxon>
        <taxon>Craniata</taxon>
        <taxon>Vertebrata</taxon>
        <taxon>Euteleostomi</taxon>
        <taxon>Archelosauria</taxon>
        <taxon>Archosauria</taxon>
        <taxon>Dinosauria</taxon>
        <taxon>Saurischia</taxon>
        <taxon>Theropoda</taxon>
        <taxon>Coelurosauria</taxon>
        <taxon>Aves</taxon>
        <taxon>Neognathae</taxon>
        <taxon>Neoaves</taxon>
        <taxon>Telluraves</taxon>
        <taxon>Australaves</taxon>
        <taxon>Passeriformes</taxon>
        <taxon>Sturnidae</taxon>
        <taxon>Lamprotornis</taxon>
    </lineage>
</organism>
<reference evidence="13" key="1">
    <citation type="submission" date="2020-10" db="EMBL/GenBank/DDBJ databases">
        <title>Feather gene expression reveals the developmental basis of iridescence in African starlings.</title>
        <authorList>
            <person name="Rubenstein D.R."/>
        </authorList>
    </citation>
    <scope>NUCLEOTIDE SEQUENCE</scope>
    <source>
        <strain evidence="13">SS15</strain>
        <tissue evidence="13">Liver</tissue>
    </source>
</reference>
<dbReference type="PRINTS" id="PR00237">
    <property type="entry name" value="GPCRRHODOPSN"/>
</dbReference>
<feature type="transmembrane region" description="Helical" evidence="11">
    <location>
        <begin position="506"/>
        <end position="530"/>
    </location>
</feature>
<comment type="subcellular location">
    <subcellularLocation>
        <location evidence="1">Cell membrane</location>
        <topology evidence="1">Multi-pass membrane protein</topology>
    </subcellularLocation>
</comment>
<dbReference type="InterPro" id="IPR013549">
    <property type="entry name" value="DUF1731"/>
</dbReference>
<evidence type="ECO:0000256" key="3">
    <source>
        <dbReference type="ARBA" id="ARBA00022606"/>
    </source>
</evidence>
<evidence type="ECO:0000313" key="15">
    <source>
        <dbReference type="Proteomes" id="UP000618051"/>
    </source>
</evidence>
<evidence type="ECO:0000256" key="7">
    <source>
        <dbReference type="ARBA" id="ARBA00023040"/>
    </source>
</evidence>
<sequence length="1342" mass="149275">MANTVIAFIINSDHSLHTPMYFFLTQLSCLDICYLSVIIPTILENLMVGTVSISKTRCAMQMFFFLFFGVAECFLLAAMSLDRYFAICYPLHYTITMSSRVCRSLVFGAYICGTAVGLVHTLITFSSPLCGSAIDHFFCEIQPLLDLLCGNTFPKNVTHIHEFILLGFPATPELQALLFVIFLAVYLLTVTENLIIIVLIITNPQFHKPMYFFLGHLAFLEACYISVTVPRLLLSFVVRSKSISFSSCMAQLYFFIALVCTECALLAVMALDRCVAICTPLHYALTMSHRACRQLATGSWLLGFLTAVLKVFFISQLSFCGPSIINHFYCDISPLLNLSMGGRNETKVMYFILLGFPTTGELQLLLFSALLLVYLLTVLENLLIILIIRNNHSLQTPMYLFLGNLAFLEICYVSVIEPKMILDVLSHDKRISFQGCMAQLHFFVTLVCSEYVLLAVMACDRFLAICKPLSYPLIMGHKFCAQLMENHTRISEFTLVGFKSQPGSELLLSALFSTMYIVTVVGNVCMILIIRMDSSLHTPMYFFLENLSTLDICGGTGFVGTALTQLLRSRGHQVTHVSRRGGKDRISWEELSRSGLPQCDAVVNLAGENVLNPFRRWSDAFCREVISSRVETTKALAKAIAAAEQPPRAWLLVTGVGYYRPSPTAEYTEDSPGGDFDFFSRLVSSWEAAAFIPGSPARGVVVRSGVVLGRGGGAISQMLLPFRLGLGGPIGSGLQPFPWIHVQDLSGIVCHALEKESVQGILNGVAPSSPGTSNGSFARELGAALGRPALLPVPAWAVRAVFGAERAVMLLQGQRVLPKRTLDTGYHFIFPELPGALKDINITTTVREFVLLGLTQNHKLQCFLYVIFFLIYVITWLLNCTIIATVAVDQQLHTPMYFLLANLAVLDISDSSVNTPKLLSGLLSQHTVISFNECFLQVFFFHFIAGAMSFLLMAMTVDRCVAICEPLRYLSIMNWNTCPALVAAAWFAGFLHSITQTAFLLQLPFCGPNVLDNFYCDIPQITKLACTDTRTAELQMVFNSGGILITLFVTLIISYIVILLKIRTHITEGKRKALSTCGTQIIVVSLIFIPCIFIYAQPSKKYPGDKVASIVYTVVTPMLNPMIYTLRNTEMKKAIRRTLGKIFLSAGIQKPDQTRDKREMKSLLTVETKNSHKTYKQLMKLIRGSRTQNNKRKKDKVIKANKRKNLLMPLFGALSKLISVNPYPSAWPNVSSGTRGCTQTASDLSCCTPSLLMEGEHPVSSMHTWHVETGDRRDEFRKNTKLLIVFGGRALQQGHIEKARNYSLKNIPGWSFSALFPADKLAQLKARENFSQGDNLVKIKRN</sequence>
<dbReference type="Pfam" id="PF08338">
    <property type="entry name" value="DUF1731"/>
    <property type="match status" value="1"/>
</dbReference>
<feature type="transmembrane region" description="Helical" evidence="11">
    <location>
        <begin position="935"/>
        <end position="957"/>
    </location>
</feature>
<feature type="transmembrane region" description="Helical" evidence="11">
    <location>
        <begin position="176"/>
        <end position="201"/>
    </location>
</feature>
<dbReference type="SMART" id="SM01381">
    <property type="entry name" value="7TM_GPCR_Srsx"/>
    <property type="match status" value="1"/>
</dbReference>
<dbReference type="InterPro" id="IPR000725">
    <property type="entry name" value="Olfact_rcpt"/>
</dbReference>
<keyword evidence="4 11" id="KW-0812">Transmembrane</keyword>
<feature type="transmembrane region" description="Helical" evidence="11">
    <location>
        <begin position="1074"/>
        <end position="1095"/>
    </location>
</feature>
<dbReference type="Gene3D" id="3.40.50.720">
    <property type="entry name" value="NAD(P)-binding Rossmann-like Domain"/>
    <property type="match status" value="1"/>
</dbReference>
<feature type="transmembrane region" description="Helical" evidence="11">
    <location>
        <begin position="63"/>
        <end position="81"/>
    </location>
</feature>
<keyword evidence="8 11" id="KW-0472">Membrane</keyword>